<protein>
    <recommendedName>
        <fullName evidence="4">Ubiquitin-like protease family profile domain-containing protein</fullName>
    </recommendedName>
</protein>
<evidence type="ECO:0000313" key="3">
    <source>
        <dbReference type="Proteomes" id="UP000218209"/>
    </source>
</evidence>
<dbReference type="EMBL" id="KV918875">
    <property type="protein sequence ID" value="OSX76228.1"/>
    <property type="molecule type" value="Genomic_DNA"/>
</dbReference>
<feature type="compositionally biased region" description="Acidic residues" evidence="1">
    <location>
        <begin position="289"/>
        <end position="298"/>
    </location>
</feature>
<proteinExistence type="predicted"/>
<evidence type="ECO:0000256" key="1">
    <source>
        <dbReference type="SAM" id="MobiDB-lite"/>
    </source>
</evidence>
<organism evidence="2 3">
    <name type="scientific">Porphyra umbilicalis</name>
    <name type="common">Purple laver</name>
    <name type="synonym">Red alga</name>
    <dbReference type="NCBI Taxonomy" id="2786"/>
    <lineage>
        <taxon>Eukaryota</taxon>
        <taxon>Rhodophyta</taxon>
        <taxon>Bangiophyceae</taxon>
        <taxon>Bangiales</taxon>
        <taxon>Bangiaceae</taxon>
        <taxon>Porphyra</taxon>
    </lineage>
</organism>
<keyword evidence="3" id="KW-1185">Reference proteome</keyword>
<dbReference type="AlphaFoldDB" id="A0A1X6P5V6"/>
<name>A0A1X6P5V6_PORUM</name>
<evidence type="ECO:0000313" key="2">
    <source>
        <dbReference type="EMBL" id="OSX76228.1"/>
    </source>
</evidence>
<evidence type="ECO:0008006" key="4">
    <source>
        <dbReference type="Google" id="ProtNLM"/>
    </source>
</evidence>
<gene>
    <name evidence="2" type="ORF">BU14_0202s0015</name>
</gene>
<dbReference type="Proteomes" id="UP000218209">
    <property type="component" value="Unassembled WGS sequence"/>
</dbReference>
<feature type="compositionally biased region" description="Basic and acidic residues" evidence="1">
    <location>
        <begin position="73"/>
        <end position="95"/>
    </location>
</feature>
<dbReference type="SUPFAM" id="SSF54001">
    <property type="entry name" value="Cysteine proteinases"/>
    <property type="match status" value="1"/>
</dbReference>
<dbReference type="InterPro" id="IPR038765">
    <property type="entry name" value="Papain-like_cys_pep_sf"/>
</dbReference>
<sequence length="692" mass="75607">MRTIATLARQLIEGHRGPVKLTGFYAVLEAATGGQDNDAKSIIIDCYGASRTVEQKDAIMDEWRQRRAGLKSSDSKHRDGVKDVDEGANHLREDSGTESGDDDVDAASSNTASDVFYPEMTIYSAALLQSVATAVKETKTLSSAELGAVLKMCGLRSYKQMTYNLVKAIFKKAFVLLKSRGVRKGNFAWSLVTPPDLLFNIQNGGIDKKRFALCVAAHICPFWSAILRGCFMENPLNKVAVSKRFRGADDAFAGAGRKRGGKKRLLKLKKKDGTDKVAVENGGGKESPEPSDVDDPADSIDLPTLNEQLPLAMESISELAKATALYTMVDLLLLDPSPVLPSTKLVAVESLPAADFEIVCREKNELRLLLPRTLIKQSFHLLTAAGGSGGSGGALSVDVSPTSRPASVAGPRRELRFTVGKYAPMRCSITTLINMSAVHSLKEQLAWCSEFSEWLEAMKASRDGYPRELEILVGSTLTVAAAADFLWSSCVNRRVGDPAWRFFLLGAGSHWDKDGVQRSSPAYVLLTGQSASFTVCHNTVVEEAVAIEKIKEIYNVVPTARYQRFIMLLNLGHHHWISAEVVPAAPVGKIHIFDSSVGGFRKEKELAVSRVKLFAREVDRSWHVGNTCAPVVNEWQNRLINVPVQRDGYNCGPIRGVPGDHMRLAILCTILQCGKRYEDARLAARGGTMHTM</sequence>
<accession>A0A1X6P5V6</accession>
<feature type="region of interest" description="Disordered" evidence="1">
    <location>
        <begin position="67"/>
        <end position="107"/>
    </location>
</feature>
<feature type="region of interest" description="Disordered" evidence="1">
    <location>
        <begin position="272"/>
        <end position="300"/>
    </location>
</feature>
<reference evidence="2 3" key="1">
    <citation type="submission" date="2017-03" db="EMBL/GenBank/DDBJ databases">
        <title>WGS assembly of Porphyra umbilicalis.</title>
        <authorList>
            <person name="Brawley S.H."/>
            <person name="Blouin N.A."/>
            <person name="Ficko-Blean E."/>
            <person name="Wheeler G.L."/>
            <person name="Lohr M."/>
            <person name="Goodson H.V."/>
            <person name="Jenkins J.W."/>
            <person name="Blaby-Haas C.E."/>
            <person name="Helliwell K.E."/>
            <person name="Chan C."/>
            <person name="Marriage T."/>
            <person name="Bhattacharya D."/>
            <person name="Klein A.S."/>
            <person name="Badis Y."/>
            <person name="Brodie J."/>
            <person name="Cao Y."/>
            <person name="Collen J."/>
            <person name="Dittami S.M."/>
            <person name="Gachon C.M."/>
            <person name="Green B.R."/>
            <person name="Karpowicz S."/>
            <person name="Kim J.W."/>
            <person name="Kudahl U."/>
            <person name="Lin S."/>
            <person name="Michel G."/>
            <person name="Mittag M."/>
            <person name="Olson B.J."/>
            <person name="Pangilinan J."/>
            <person name="Peng Y."/>
            <person name="Qiu H."/>
            <person name="Shu S."/>
            <person name="Singer J.T."/>
            <person name="Smith A.G."/>
            <person name="Sprecher B.N."/>
            <person name="Wagner V."/>
            <person name="Wang W."/>
            <person name="Wang Z.-Y."/>
            <person name="Yan J."/>
            <person name="Yarish C."/>
            <person name="Zoeuner-Riek S."/>
            <person name="Zhuang Y."/>
            <person name="Zou Y."/>
            <person name="Lindquist E.A."/>
            <person name="Grimwood J."/>
            <person name="Barry K."/>
            <person name="Rokhsar D.S."/>
            <person name="Schmutz J."/>
            <person name="Stiller J.W."/>
            <person name="Grossman A.R."/>
            <person name="Prochnik S.E."/>
        </authorList>
    </citation>
    <scope>NUCLEOTIDE SEQUENCE [LARGE SCALE GENOMIC DNA]</scope>
    <source>
        <strain evidence="2">4086291</strain>
    </source>
</reference>